<proteinExistence type="predicted"/>
<dbReference type="EMBL" id="UINC01082513">
    <property type="protein sequence ID" value="SVC27347.1"/>
    <property type="molecule type" value="Genomic_DNA"/>
</dbReference>
<protein>
    <submittedName>
        <fullName evidence="2">Uncharacterized protein</fullName>
    </submittedName>
</protein>
<dbReference type="AlphaFoldDB" id="A0A382KX79"/>
<organism evidence="2">
    <name type="scientific">marine metagenome</name>
    <dbReference type="NCBI Taxonomy" id="408172"/>
    <lineage>
        <taxon>unclassified sequences</taxon>
        <taxon>metagenomes</taxon>
        <taxon>ecological metagenomes</taxon>
    </lineage>
</organism>
<feature type="region of interest" description="Disordered" evidence="1">
    <location>
        <begin position="1"/>
        <end position="29"/>
    </location>
</feature>
<evidence type="ECO:0000313" key="2">
    <source>
        <dbReference type="EMBL" id="SVC27347.1"/>
    </source>
</evidence>
<feature type="non-terminal residue" evidence="2">
    <location>
        <position position="1"/>
    </location>
</feature>
<reference evidence="2" key="1">
    <citation type="submission" date="2018-05" db="EMBL/GenBank/DDBJ databases">
        <authorList>
            <person name="Lanie J.A."/>
            <person name="Ng W.-L."/>
            <person name="Kazmierczak K.M."/>
            <person name="Andrzejewski T.M."/>
            <person name="Davidsen T.M."/>
            <person name="Wayne K.J."/>
            <person name="Tettelin H."/>
            <person name="Glass J.I."/>
            <person name="Rusch D."/>
            <person name="Podicherti R."/>
            <person name="Tsui H.-C.T."/>
            <person name="Winkler M.E."/>
        </authorList>
    </citation>
    <scope>NUCLEOTIDE SEQUENCE</scope>
</reference>
<feature type="compositionally biased region" description="Basic and acidic residues" evidence="1">
    <location>
        <begin position="10"/>
        <end position="21"/>
    </location>
</feature>
<evidence type="ECO:0000256" key="1">
    <source>
        <dbReference type="SAM" id="MobiDB-lite"/>
    </source>
</evidence>
<name>A0A382KX79_9ZZZZ</name>
<accession>A0A382KX79</accession>
<gene>
    <name evidence="2" type="ORF">METZ01_LOCUS280201</name>
</gene>
<sequence length="39" mass="4529">KLPGPPCRRNYHEDDTDRQPGESESYSNPVVWPYVPKTL</sequence>
<feature type="non-terminal residue" evidence="2">
    <location>
        <position position="39"/>
    </location>
</feature>